<dbReference type="PANTHER" id="PTHR33577:SF7">
    <property type="entry name" value="HEME HALOPEROXIDASE FAMILY PROFILE DOMAIN-CONTAINING PROTEIN"/>
    <property type="match status" value="1"/>
</dbReference>
<protein>
    <recommendedName>
        <fullName evidence="9">Heme haloperoxidase family profile domain-containing protein</fullName>
    </recommendedName>
</protein>
<comment type="similarity">
    <text evidence="7">Belongs to the chloroperoxidase family.</text>
</comment>
<feature type="region of interest" description="Disordered" evidence="8">
    <location>
        <begin position="1"/>
        <end position="39"/>
    </location>
</feature>
<proteinExistence type="inferred from homology"/>
<keyword evidence="2" id="KW-0575">Peroxidase</keyword>
<dbReference type="Proteomes" id="UP000054771">
    <property type="component" value="Unassembled WGS sequence"/>
</dbReference>
<evidence type="ECO:0000256" key="4">
    <source>
        <dbReference type="ARBA" id="ARBA00022723"/>
    </source>
</evidence>
<evidence type="ECO:0000256" key="6">
    <source>
        <dbReference type="ARBA" id="ARBA00023004"/>
    </source>
</evidence>
<evidence type="ECO:0000256" key="2">
    <source>
        <dbReference type="ARBA" id="ARBA00022559"/>
    </source>
</evidence>
<dbReference type="OrthoDB" id="407298at2759"/>
<dbReference type="PROSITE" id="PS51405">
    <property type="entry name" value="HEME_HALOPEROXIDASE"/>
    <property type="match status" value="1"/>
</dbReference>
<gene>
    <name evidence="10" type="ORF">ASPCAL01666</name>
</gene>
<comment type="cofactor">
    <cofactor evidence="1">
        <name>heme b</name>
        <dbReference type="ChEBI" id="CHEBI:60344"/>
    </cofactor>
</comment>
<dbReference type="GO" id="GO:0046872">
    <property type="term" value="F:metal ion binding"/>
    <property type="evidence" value="ECO:0007669"/>
    <property type="project" value="UniProtKB-KW"/>
</dbReference>
<evidence type="ECO:0000256" key="3">
    <source>
        <dbReference type="ARBA" id="ARBA00022617"/>
    </source>
</evidence>
<name>A0A0U5FRQ3_ASPCI</name>
<dbReference type="InterPro" id="IPR000028">
    <property type="entry name" value="Chloroperoxidase"/>
</dbReference>
<keyword evidence="5" id="KW-0560">Oxidoreductase</keyword>
<evidence type="ECO:0000256" key="1">
    <source>
        <dbReference type="ARBA" id="ARBA00001970"/>
    </source>
</evidence>
<keyword evidence="6" id="KW-0408">Iron</keyword>
<dbReference type="OMA" id="PMEINTT"/>
<dbReference type="PANTHER" id="PTHR33577">
    <property type="entry name" value="STERIGMATOCYSTIN BIOSYNTHESIS PEROXIDASE STCC-RELATED"/>
    <property type="match status" value="1"/>
</dbReference>
<evidence type="ECO:0000256" key="7">
    <source>
        <dbReference type="ARBA" id="ARBA00025795"/>
    </source>
</evidence>
<evidence type="ECO:0000259" key="9">
    <source>
        <dbReference type="PROSITE" id="PS51405"/>
    </source>
</evidence>
<feature type="compositionally biased region" description="Polar residues" evidence="8">
    <location>
        <begin position="1"/>
        <end position="10"/>
    </location>
</feature>
<dbReference type="InterPro" id="IPR036851">
    <property type="entry name" value="Chloroperoxidase-like_sf"/>
</dbReference>
<keyword evidence="11" id="KW-1185">Reference proteome</keyword>
<sequence>MQITRLSRNLDSLRHKSRSNQQKRPPYRSAAPREADKTRQDTFTMKLSILALAGLASANIHIGAHLNLHGLHDLLDPSNWKSAESGDARSPCPMLNTLANHNYIPRDGRNITRPILVNALTKVLNFNPELASGQFDNGLLGNPEPNADYFDLDMLNQHNTLEHDASLTRQDAYFGDANTFNRAVYDQSRSYWTEDTLTAAMLSNSKVARMLDSKAKNPTYTFTAQQDQINLGEVGGLIAVLGSIEEGTVRRDFVEYFFENERLPTPLGWKMRSQELTADDMAKVSGMISKGTTLTTEAAADSGAAQRRRAY</sequence>
<dbReference type="EMBL" id="CDMC01000001">
    <property type="protein sequence ID" value="CEL02091.1"/>
    <property type="molecule type" value="Genomic_DNA"/>
</dbReference>
<evidence type="ECO:0000256" key="5">
    <source>
        <dbReference type="ARBA" id="ARBA00023002"/>
    </source>
</evidence>
<keyword evidence="4" id="KW-0479">Metal-binding</keyword>
<evidence type="ECO:0000313" key="11">
    <source>
        <dbReference type="Proteomes" id="UP000054771"/>
    </source>
</evidence>
<keyword evidence="3" id="KW-0349">Heme</keyword>
<accession>A0A0U5FRQ3</accession>
<evidence type="ECO:0000313" key="10">
    <source>
        <dbReference type="EMBL" id="CEL02091.1"/>
    </source>
</evidence>
<evidence type="ECO:0000256" key="8">
    <source>
        <dbReference type="SAM" id="MobiDB-lite"/>
    </source>
</evidence>
<dbReference type="GO" id="GO:0004601">
    <property type="term" value="F:peroxidase activity"/>
    <property type="evidence" value="ECO:0007669"/>
    <property type="project" value="UniProtKB-KW"/>
</dbReference>
<dbReference type="Gene3D" id="1.10.489.10">
    <property type="entry name" value="Chloroperoxidase-like"/>
    <property type="match status" value="1"/>
</dbReference>
<dbReference type="Pfam" id="PF01328">
    <property type="entry name" value="Peroxidase_2"/>
    <property type="match status" value="1"/>
</dbReference>
<organism evidence="10 11">
    <name type="scientific">Aspergillus calidoustus</name>
    <dbReference type="NCBI Taxonomy" id="454130"/>
    <lineage>
        <taxon>Eukaryota</taxon>
        <taxon>Fungi</taxon>
        <taxon>Dikarya</taxon>
        <taxon>Ascomycota</taxon>
        <taxon>Pezizomycotina</taxon>
        <taxon>Eurotiomycetes</taxon>
        <taxon>Eurotiomycetidae</taxon>
        <taxon>Eurotiales</taxon>
        <taxon>Aspergillaceae</taxon>
        <taxon>Aspergillus</taxon>
        <taxon>Aspergillus subgen. Nidulantes</taxon>
    </lineage>
</organism>
<feature type="domain" description="Heme haloperoxidase family profile" evidence="9">
    <location>
        <begin position="76"/>
        <end position="283"/>
    </location>
</feature>
<dbReference type="STRING" id="454130.A0A0U5FRQ3"/>
<dbReference type="SUPFAM" id="SSF47571">
    <property type="entry name" value="Cloroperoxidase"/>
    <property type="match status" value="1"/>
</dbReference>
<reference evidence="11" key="1">
    <citation type="journal article" date="2016" name="Genome Announc.">
        <title>Draft genome sequences of fungus Aspergillus calidoustus.</title>
        <authorList>
            <person name="Horn F."/>
            <person name="Linde J."/>
            <person name="Mattern D.J."/>
            <person name="Walther G."/>
            <person name="Guthke R."/>
            <person name="Scherlach K."/>
            <person name="Martin K."/>
            <person name="Brakhage A.A."/>
            <person name="Petzke L."/>
            <person name="Valiante V."/>
        </authorList>
    </citation>
    <scope>NUCLEOTIDE SEQUENCE [LARGE SCALE GENOMIC DNA]</scope>
    <source>
        <strain evidence="11">SF006504</strain>
    </source>
</reference>
<dbReference type="AlphaFoldDB" id="A0A0U5FRQ3"/>